<dbReference type="KEGG" id="vg:77932252"/>
<dbReference type="Proteomes" id="UP000280317">
    <property type="component" value="Segment"/>
</dbReference>
<gene>
    <name evidence="1" type="primary">89</name>
    <name evidence="1" type="ORF">PBI_FAJA_89</name>
</gene>
<accession>A0A3G2KG30</accession>
<dbReference type="GeneID" id="77932252"/>
<keyword evidence="2" id="KW-1185">Reference proteome</keyword>
<dbReference type="EMBL" id="MH834612">
    <property type="protein sequence ID" value="AYN57939.1"/>
    <property type="molecule type" value="Genomic_DNA"/>
</dbReference>
<evidence type="ECO:0000313" key="2">
    <source>
        <dbReference type="Proteomes" id="UP000280317"/>
    </source>
</evidence>
<evidence type="ECO:0000313" key="1">
    <source>
        <dbReference type="EMBL" id="AYN57939.1"/>
    </source>
</evidence>
<reference evidence="1 2" key="1">
    <citation type="submission" date="2018-09" db="EMBL/GenBank/DDBJ databases">
        <authorList>
            <person name="Ulbrich M.C."/>
            <person name="Stoner T.H."/>
            <person name="Garlena R.A."/>
            <person name="Russell D.A."/>
            <person name="Pope W.H."/>
            <person name="Jacobs-Sera D."/>
            <person name="Hatfull G.F."/>
        </authorList>
    </citation>
    <scope>NUCLEOTIDE SEQUENCE [LARGE SCALE GENOMIC DNA]</scope>
</reference>
<proteinExistence type="predicted"/>
<organism evidence="1 2">
    <name type="scientific">Arthrobacter phage Faja</name>
    <dbReference type="NCBI Taxonomy" id="2419957"/>
    <lineage>
        <taxon>Viruses</taxon>
        <taxon>Duplodnaviria</taxon>
        <taxon>Heunggongvirae</taxon>
        <taxon>Uroviricota</taxon>
        <taxon>Caudoviricetes</taxon>
        <taxon>Fajavirus</taxon>
        <taxon>Fajavirus faja</taxon>
    </lineage>
</organism>
<sequence length="73" mass="8525">MTFHGKPEDPTPPRPLRRFEYKVFDNGIWHEVSAHEIYFYEAGRVGFWNDGEDGERVLVLGTKAFQVRQVATK</sequence>
<name>A0A3G2KG30_9CAUD</name>
<protein>
    <submittedName>
        <fullName evidence="1">Uncharacterized protein</fullName>
    </submittedName>
</protein>
<dbReference type="RefSeq" id="YP_010656375.1">
    <property type="nucleotide sequence ID" value="NC_070837.1"/>
</dbReference>